<gene>
    <name evidence="2" type="ORF">BCR43DRAFT_498198</name>
</gene>
<keyword evidence="3" id="KW-1185">Reference proteome</keyword>
<name>A0A1X2H3G6_SYNRA</name>
<accession>A0A1X2H3G6</accession>
<evidence type="ECO:0000259" key="1">
    <source>
        <dbReference type="Pfam" id="PF12894"/>
    </source>
</evidence>
<dbReference type="FunCoup" id="A0A1X2H3G6">
    <property type="interactions" value="117"/>
</dbReference>
<dbReference type="STRING" id="13706.A0A1X2H3G6"/>
<dbReference type="EMBL" id="MCGN01000010">
    <property type="protein sequence ID" value="ORY92343.1"/>
    <property type="molecule type" value="Genomic_DNA"/>
</dbReference>
<feature type="non-terminal residue" evidence="2">
    <location>
        <position position="416"/>
    </location>
</feature>
<sequence>MESQLYRQSGYLCKLSPNGDFVANATENRLVIRSQSSSLSILHVYECSGDIHALQWSPDSQYLLTRTDDICQIWSLKNTHWRATIEDEQGIAYAWWAPDSESVLCNSNLKQRISVWHLASKEVHYIRYPKFIRKGCEYSPDKKYIAIVENRQGKDYIGIYSQSLQLLKHFSPDTTDLENIRWSPNSHYLLVWDNCLYYKLLIYQPDGQRVATYQAYDDHLGIKSVAWAPDAQLLAIGSYDQKIRILKSGKWEPIAALDHPCSFKDIRTPVLQEDTDLGKYVELTRRPLNLPILRPDFKQGNPLIGIGECQFSANGRTLSSHDDSMPTVLWIWDVSQLTCSMLIQQQNKIKQIAWNPKRPDVLAVTCETEYVYFVYPAERQVVPIKAPTVARKIQWSEDGESLLVLDQGLFFIILYN</sequence>
<evidence type="ECO:0000313" key="3">
    <source>
        <dbReference type="Proteomes" id="UP000242180"/>
    </source>
</evidence>
<reference evidence="2 3" key="1">
    <citation type="submission" date="2016-07" db="EMBL/GenBank/DDBJ databases">
        <title>Pervasive Adenine N6-methylation of Active Genes in Fungi.</title>
        <authorList>
            <consortium name="DOE Joint Genome Institute"/>
            <person name="Mondo S.J."/>
            <person name="Dannebaum R.O."/>
            <person name="Kuo R.C."/>
            <person name="Labutti K."/>
            <person name="Haridas S."/>
            <person name="Kuo A."/>
            <person name="Salamov A."/>
            <person name="Ahrendt S.R."/>
            <person name="Lipzen A."/>
            <person name="Sullivan W."/>
            <person name="Andreopoulos W.B."/>
            <person name="Clum A."/>
            <person name="Lindquist E."/>
            <person name="Daum C."/>
            <person name="Ramamoorthy G.K."/>
            <person name="Gryganskyi A."/>
            <person name="Culley D."/>
            <person name="Magnuson J.K."/>
            <person name="James T.Y."/>
            <person name="O'Malley M.A."/>
            <person name="Stajich J.E."/>
            <person name="Spatafora J.W."/>
            <person name="Visel A."/>
            <person name="Grigoriev I.V."/>
        </authorList>
    </citation>
    <scope>NUCLEOTIDE SEQUENCE [LARGE SCALE GENOMIC DNA]</scope>
    <source>
        <strain evidence="2 3">NRRL 2496</strain>
    </source>
</reference>
<dbReference type="InterPro" id="IPR001680">
    <property type="entry name" value="WD40_rpt"/>
</dbReference>
<dbReference type="Pfam" id="PF12894">
    <property type="entry name" value="ANAPC4_WD40"/>
    <property type="match status" value="1"/>
</dbReference>
<dbReference type="SUPFAM" id="SSF69322">
    <property type="entry name" value="Tricorn protease domain 2"/>
    <property type="match status" value="1"/>
</dbReference>
<dbReference type="PANTHER" id="PTHR16220:SF0">
    <property type="entry name" value="WD REPEAT-CONTAINING PROTEIN WRAP73"/>
    <property type="match status" value="1"/>
</dbReference>
<organism evidence="2 3">
    <name type="scientific">Syncephalastrum racemosum</name>
    <name type="common">Filamentous fungus</name>
    <dbReference type="NCBI Taxonomy" id="13706"/>
    <lineage>
        <taxon>Eukaryota</taxon>
        <taxon>Fungi</taxon>
        <taxon>Fungi incertae sedis</taxon>
        <taxon>Mucoromycota</taxon>
        <taxon>Mucoromycotina</taxon>
        <taxon>Mucoromycetes</taxon>
        <taxon>Mucorales</taxon>
        <taxon>Syncephalastraceae</taxon>
        <taxon>Syncephalastrum</taxon>
    </lineage>
</organism>
<evidence type="ECO:0000313" key="2">
    <source>
        <dbReference type="EMBL" id="ORY92343.1"/>
    </source>
</evidence>
<dbReference type="InterPro" id="IPR015943">
    <property type="entry name" value="WD40/YVTN_repeat-like_dom_sf"/>
</dbReference>
<feature type="domain" description="Anaphase-promoting complex subunit 4-like WD40" evidence="1">
    <location>
        <begin position="199"/>
        <end position="254"/>
    </location>
</feature>
<proteinExistence type="predicted"/>
<dbReference type="Gene3D" id="2.130.10.10">
    <property type="entry name" value="YVTN repeat-like/Quinoprotein amine dehydrogenase"/>
    <property type="match status" value="2"/>
</dbReference>
<dbReference type="OrthoDB" id="308690at2759"/>
<dbReference type="InterPro" id="IPR024977">
    <property type="entry name" value="Apc4-like_WD40_dom"/>
</dbReference>
<dbReference type="GO" id="GO:1990811">
    <property type="term" value="C:MWP complex"/>
    <property type="evidence" value="ECO:0007669"/>
    <property type="project" value="TreeGrafter"/>
</dbReference>
<comment type="caution">
    <text evidence="2">The sequence shown here is derived from an EMBL/GenBank/DDBJ whole genome shotgun (WGS) entry which is preliminary data.</text>
</comment>
<dbReference type="Pfam" id="PF00400">
    <property type="entry name" value="WD40"/>
    <property type="match status" value="1"/>
</dbReference>
<dbReference type="OMA" id="CWHLNGD"/>
<dbReference type="InParanoid" id="A0A1X2H3G6"/>
<dbReference type="SMART" id="SM00320">
    <property type="entry name" value="WD40"/>
    <property type="match status" value="3"/>
</dbReference>
<dbReference type="GO" id="GO:1990810">
    <property type="term" value="P:microtubule anchoring at mitotic spindle pole body"/>
    <property type="evidence" value="ECO:0007669"/>
    <property type="project" value="TreeGrafter"/>
</dbReference>
<dbReference type="AlphaFoldDB" id="A0A1X2H3G6"/>
<dbReference type="GO" id="GO:0005815">
    <property type="term" value="C:microtubule organizing center"/>
    <property type="evidence" value="ECO:0007669"/>
    <property type="project" value="TreeGrafter"/>
</dbReference>
<protein>
    <recommendedName>
        <fullName evidence="1">Anaphase-promoting complex subunit 4-like WD40 domain-containing protein</fullName>
    </recommendedName>
</protein>
<dbReference type="Proteomes" id="UP000242180">
    <property type="component" value="Unassembled WGS sequence"/>
</dbReference>
<dbReference type="PANTHER" id="PTHR16220">
    <property type="entry name" value="WD REPEAT PROTEIN 8-RELATED"/>
    <property type="match status" value="1"/>
</dbReference>
<dbReference type="InterPro" id="IPR052778">
    <property type="entry name" value="Centrosome-WD_assoc"/>
</dbReference>